<sequence>MASDPLIAVRETSRMKSLFSWNFLQKVTKRRGIVPLAPTISPTTSMELLDVNMLGEYPQTMRENTGILLEASIVGDSGEGEHAMVNIWTPQQKSQCVLWLAKEKSVTRVQPRVLRTRIGGLEDVNSLPGQPGWLFNDSVSTTRLFSIGEIGASDTFGAMRPKIRHRLLNIRFMVGENLGNNPIRRMRWAGHVARMGESRNAYRVLVGRSEGKSSLGRPRRRWEDNIEMDLRNVGYDDRDWINLAQDRDRWLAYVKAAMNLQVP</sequence>
<proteinExistence type="predicted"/>
<evidence type="ECO:0000313" key="1">
    <source>
        <dbReference type="EMBL" id="KAJ4433050.1"/>
    </source>
</evidence>
<evidence type="ECO:0000313" key="2">
    <source>
        <dbReference type="Proteomes" id="UP001148838"/>
    </source>
</evidence>
<name>A0ABQ8SHV8_PERAM</name>
<keyword evidence="2" id="KW-1185">Reference proteome</keyword>
<gene>
    <name evidence="1" type="ORF">ANN_15307</name>
</gene>
<protein>
    <submittedName>
        <fullName evidence="1">Uncharacterized protein</fullName>
    </submittedName>
</protein>
<dbReference type="EMBL" id="JAJSOF020000027">
    <property type="protein sequence ID" value="KAJ4433050.1"/>
    <property type="molecule type" value="Genomic_DNA"/>
</dbReference>
<comment type="caution">
    <text evidence="1">The sequence shown here is derived from an EMBL/GenBank/DDBJ whole genome shotgun (WGS) entry which is preliminary data.</text>
</comment>
<organism evidence="1 2">
    <name type="scientific">Periplaneta americana</name>
    <name type="common">American cockroach</name>
    <name type="synonym">Blatta americana</name>
    <dbReference type="NCBI Taxonomy" id="6978"/>
    <lineage>
        <taxon>Eukaryota</taxon>
        <taxon>Metazoa</taxon>
        <taxon>Ecdysozoa</taxon>
        <taxon>Arthropoda</taxon>
        <taxon>Hexapoda</taxon>
        <taxon>Insecta</taxon>
        <taxon>Pterygota</taxon>
        <taxon>Neoptera</taxon>
        <taxon>Polyneoptera</taxon>
        <taxon>Dictyoptera</taxon>
        <taxon>Blattodea</taxon>
        <taxon>Blattoidea</taxon>
        <taxon>Blattidae</taxon>
        <taxon>Blattinae</taxon>
        <taxon>Periplaneta</taxon>
    </lineage>
</organism>
<reference evidence="1 2" key="1">
    <citation type="journal article" date="2022" name="Allergy">
        <title>Genome assembly and annotation of Periplaneta americana reveal a comprehensive cockroach allergen profile.</title>
        <authorList>
            <person name="Wang L."/>
            <person name="Xiong Q."/>
            <person name="Saelim N."/>
            <person name="Wang L."/>
            <person name="Nong W."/>
            <person name="Wan A.T."/>
            <person name="Shi M."/>
            <person name="Liu X."/>
            <person name="Cao Q."/>
            <person name="Hui J.H.L."/>
            <person name="Sookrung N."/>
            <person name="Leung T.F."/>
            <person name="Tungtrongchitr A."/>
            <person name="Tsui S.K.W."/>
        </authorList>
    </citation>
    <scope>NUCLEOTIDE SEQUENCE [LARGE SCALE GENOMIC DNA]</scope>
    <source>
        <strain evidence="1">PWHHKU_190912</strain>
    </source>
</reference>
<accession>A0ABQ8SHV8</accession>
<dbReference type="Proteomes" id="UP001148838">
    <property type="component" value="Unassembled WGS sequence"/>
</dbReference>